<name>A0AAD5UQ52_9APHY</name>
<accession>A0AAD5UQ52</accession>
<organism evidence="1 2">
    <name type="scientific">Meripilus lineatus</name>
    <dbReference type="NCBI Taxonomy" id="2056292"/>
    <lineage>
        <taxon>Eukaryota</taxon>
        <taxon>Fungi</taxon>
        <taxon>Dikarya</taxon>
        <taxon>Basidiomycota</taxon>
        <taxon>Agaricomycotina</taxon>
        <taxon>Agaricomycetes</taxon>
        <taxon>Polyporales</taxon>
        <taxon>Meripilaceae</taxon>
        <taxon>Meripilus</taxon>
    </lineage>
</organism>
<dbReference type="Proteomes" id="UP001212997">
    <property type="component" value="Unassembled WGS sequence"/>
</dbReference>
<comment type="caution">
    <text evidence="1">The sequence shown here is derived from an EMBL/GenBank/DDBJ whole genome shotgun (WGS) entry which is preliminary data.</text>
</comment>
<dbReference type="AlphaFoldDB" id="A0AAD5UQ52"/>
<sequence>MESDIEMVAIRTHTPVHPELDFMCVQSKCTNNPIIAVDQRKLDLTSQNEGLSFAIRPLTPQEGEQVYKVWSSGGRNSKIELGCTVTVTHGSDQPDPNRYMGIVRCYHRLGHDNTSVLVEFPQGLGEDPLTVPVVAPNTLIHFPLTLRLVLYMMSLLHAWGVMGVRPPDSLNEAEQGNANPHH</sequence>
<evidence type="ECO:0000313" key="2">
    <source>
        <dbReference type="Proteomes" id="UP001212997"/>
    </source>
</evidence>
<protein>
    <submittedName>
        <fullName evidence="1">Uncharacterized protein</fullName>
    </submittedName>
</protein>
<reference evidence="1" key="1">
    <citation type="submission" date="2022-07" db="EMBL/GenBank/DDBJ databases">
        <title>Genome Sequence of Physisporinus lineatus.</title>
        <authorList>
            <person name="Buettner E."/>
        </authorList>
    </citation>
    <scope>NUCLEOTIDE SEQUENCE</scope>
    <source>
        <strain evidence="1">VT162</strain>
    </source>
</reference>
<dbReference type="EMBL" id="JANAWD010001423">
    <property type="protein sequence ID" value="KAJ3473373.1"/>
    <property type="molecule type" value="Genomic_DNA"/>
</dbReference>
<evidence type="ECO:0000313" key="1">
    <source>
        <dbReference type="EMBL" id="KAJ3473373.1"/>
    </source>
</evidence>
<gene>
    <name evidence="1" type="ORF">NLI96_g13032</name>
</gene>
<proteinExistence type="predicted"/>
<keyword evidence="2" id="KW-1185">Reference proteome</keyword>